<name>A0A1J1GTX4_PLAGA</name>
<dbReference type="AlphaFoldDB" id="A0A1J1GTX4"/>
<gene>
    <name evidence="1" type="ORF">PGAL8A_00311600</name>
</gene>
<dbReference type="VEuPathDB" id="PlasmoDB:PGAL8A_00311600"/>
<protein>
    <submittedName>
        <fullName evidence="1">Uncharacterized protein</fullName>
    </submittedName>
</protein>
<reference evidence="1" key="1">
    <citation type="submission" date="2015-04" db="EMBL/GenBank/DDBJ databases">
        <authorList>
            <consortium name="Pathogen Informatics"/>
        </authorList>
    </citation>
    <scope>NUCLEOTIDE SEQUENCE [LARGE SCALE GENOMIC DNA]</scope>
    <source>
        <strain evidence="1">8A</strain>
    </source>
</reference>
<dbReference type="EMBL" id="CVMV01000045">
    <property type="protein sequence ID" value="CRG95903.1"/>
    <property type="molecule type" value="Genomic_DNA"/>
</dbReference>
<evidence type="ECO:0000313" key="1">
    <source>
        <dbReference type="EMBL" id="CRG95903.1"/>
    </source>
</evidence>
<dbReference type="GeneID" id="39731649"/>
<dbReference type="RefSeq" id="XP_028528711.1">
    <property type="nucleotide sequence ID" value="XM_028672127.1"/>
</dbReference>
<dbReference type="OrthoDB" id="372941at2759"/>
<accession>A0A1J1GTX4</accession>
<proteinExistence type="predicted"/>
<comment type="caution">
    <text evidence="1">The sequence shown here is derived from an EMBL/GenBank/DDBJ whole genome shotgun (WGS) entry which is preliminary data.</text>
</comment>
<evidence type="ECO:0000313" key="2">
    <source>
        <dbReference type="Proteomes" id="UP000220797"/>
    </source>
</evidence>
<dbReference type="Proteomes" id="UP000220797">
    <property type="component" value="Unassembled WGS sequence"/>
</dbReference>
<sequence length="448" mass="53490">MHDENKSIMKKGENEQDKFINRNNFNISNCTNIKDTNVENIDYWIQQKKYKELIKKIDDKNESNNKKNCGKNYIIYGDGLKGKNFNSKKLYKDLDKIKSDFINRKSSSEENLKDSKNNIQNYNNIEHYNIMSSTDPSLSSNNSITEMYETNYNYFTNFKGEMSELPISSYNLKIKSIPNHNINKYNNLLKNIYLNNKDIKTKKLYENISVNLKKKNENKIKKEYSNLQKYKDTLLYKSRYIYLKQIKSKNSLKKNGTNFNLNTHNNRNIQIKYEPINKLINKNILFLGSFNKMKNRTPHKIKYISKYKNHFKKVHHINESYLNGKFKKKRNNCIFLDQHNSKNIKSIKNYYIPFILQNIRKNQSILNDIINYSYIKNMKDENLLNNSIDYRPKKSKGIYRRITCKNKCVYTKNAFTNLMEKLKLLGYALFFCFFFTNKTKSTKDKANI</sequence>
<keyword evidence="2" id="KW-1185">Reference proteome</keyword>
<organism evidence="1 2">
    <name type="scientific">Plasmodium gallinaceum</name>
    <dbReference type="NCBI Taxonomy" id="5849"/>
    <lineage>
        <taxon>Eukaryota</taxon>
        <taxon>Sar</taxon>
        <taxon>Alveolata</taxon>
        <taxon>Apicomplexa</taxon>
        <taxon>Aconoidasida</taxon>
        <taxon>Haemosporida</taxon>
        <taxon>Plasmodiidae</taxon>
        <taxon>Plasmodium</taxon>
        <taxon>Plasmodium (Haemamoeba)</taxon>
    </lineage>
</organism>